<evidence type="ECO:0000313" key="1">
    <source>
        <dbReference type="EMBL" id="MYR35014.1"/>
    </source>
</evidence>
<comment type="caution">
    <text evidence="1">The sequence shown here is derived from an EMBL/GenBank/DDBJ whole genome shotgun (WGS) entry which is preliminary data.</text>
</comment>
<organism evidence="1 2">
    <name type="scientific">Nocardiopsis alba</name>
    <dbReference type="NCBI Taxonomy" id="53437"/>
    <lineage>
        <taxon>Bacteria</taxon>
        <taxon>Bacillati</taxon>
        <taxon>Actinomycetota</taxon>
        <taxon>Actinomycetes</taxon>
        <taxon>Streptosporangiales</taxon>
        <taxon>Nocardiopsidaceae</taxon>
        <taxon>Nocardiopsis</taxon>
    </lineage>
</organism>
<reference evidence="1 2" key="1">
    <citation type="journal article" date="2019" name="Nat. Commun.">
        <title>The antimicrobial potential of Streptomyces from insect microbiomes.</title>
        <authorList>
            <person name="Chevrette M.G."/>
            <person name="Carlson C.M."/>
            <person name="Ortega H.E."/>
            <person name="Thomas C."/>
            <person name="Ananiev G.E."/>
            <person name="Barns K.J."/>
            <person name="Book A.J."/>
            <person name="Cagnazzo J."/>
            <person name="Carlos C."/>
            <person name="Flanigan W."/>
            <person name="Grubbs K.J."/>
            <person name="Horn H.A."/>
            <person name="Hoffmann F.M."/>
            <person name="Klassen J.L."/>
            <person name="Knack J.J."/>
            <person name="Lewin G.R."/>
            <person name="McDonald B.R."/>
            <person name="Muller L."/>
            <person name="Melo W.G.P."/>
            <person name="Pinto-Tomas A.A."/>
            <person name="Schmitz A."/>
            <person name="Wendt-Pienkowski E."/>
            <person name="Wildman S."/>
            <person name="Zhao M."/>
            <person name="Zhang F."/>
            <person name="Bugni T.S."/>
            <person name="Andes D.R."/>
            <person name="Pupo M.T."/>
            <person name="Currie C.R."/>
        </authorList>
    </citation>
    <scope>NUCLEOTIDE SEQUENCE [LARGE SCALE GENOMIC DNA]</scope>
    <source>
        <strain evidence="1 2">SID5840</strain>
    </source>
</reference>
<protein>
    <submittedName>
        <fullName evidence="1">Uncharacterized protein</fullName>
    </submittedName>
</protein>
<dbReference type="RefSeq" id="WP_161111836.1">
    <property type="nucleotide sequence ID" value="NZ_WWHY01000001.1"/>
</dbReference>
<gene>
    <name evidence="1" type="ORF">GTW20_22815</name>
</gene>
<proteinExistence type="predicted"/>
<dbReference type="EMBL" id="WWHY01000001">
    <property type="protein sequence ID" value="MYR35014.1"/>
    <property type="molecule type" value="Genomic_DNA"/>
</dbReference>
<evidence type="ECO:0000313" key="2">
    <source>
        <dbReference type="Proteomes" id="UP000467124"/>
    </source>
</evidence>
<dbReference type="Proteomes" id="UP000467124">
    <property type="component" value="Unassembled WGS sequence"/>
</dbReference>
<sequence>MSIQEDVDRWLQYAQELSKMIRLPAGEAIQVTTPSTPWDWGGRTPGALPYSQWSLLNVVPSTPQQQTNAHAAGGSSGFDHSYRVWMNSLAVGNLEGDNHYKQLQANAAAARRTYTEYYKSVQLQWKNDVPSGTPDFSTWLNQDGQYAQLSQIKANRQAIDNEDKQLQDYVNQIEAPTADILAAYEDKQYQDVFSGPGGNVTERTWTLGTGKPYAIDYITEITGGNFGGDAVNGNKASFHMDYESEKYKYEEHFATVDTGGWLDFMAFGLGGNRKEAGVWGESSDWSLDIEFQDVRTIPIKAGGWYSGVNAFKNGPYAEGFSKYKDGDKNYFFGAGGSLSRIYTGMVVAYRPKAVLKTWESYTDYVHSSWQAEGGVEIGPFVFGTEMSGESTSAKVEKEEDTLTLTSTASWPVILGMASSWTVPPGE</sequence>
<name>A0A7K2IYW1_9ACTN</name>
<accession>A0A7K2IYW1</accession>
<dbReference type="AlphaFoldDB" id="A0A7K2IYW1"/>